<evidence type="ECO:0000256" key="6">
    <source>
        <dbReference type="SAM" id="Phobius"/>
    </source>
</evidence>
<name>A0A1M6QUW3_9FIRM</name>
<feature type="transmembrane region" description="Helical" evidence="6">
    <location>
        <begin position="140"/>
        <end position="162"/>
    </location>
</feature>
<evidence type="ECO:0000313" key="10">
    <source>
        <dbReference type="Proteomes" id="UP000184082"/>
    </source>
</evidence>
<evidence type="ECO:0000313" key="9">
    <source>
        <dbReference type="EMBL" id="SHK24024.1"/>
    </source>
</evidence>
<evidence type="ECO:0000256" key="2">
    <source>
        <dbReference type="ARBA" id="ARBA00007362"/>
    </source>
</evidence>
<feature type="chain" id="PRO_5012116036" evidence="7">
    <location>
        <begin position="22"/>
        <end position="286"/>
    </location>
</feature>
<feature type="transmembrane region" description="Helical" evidence="6">
    <location>
        <begin position="36"/>
        <end position="53"/>
    </location>
</feature>
<feature type="transmembrane region" description="Helical" evidence="6">
    <location>
        <begin position="232"/>
        <end position="251"/>
    </location>
</feature>
<keyword evidence="5 6" id="KW-0472">Membrane</keyword>
<evidence type="ECO:0000256" key="3">
    <source>
        <dbReference type="ARBA" id="ARBA00022692"/>
    </source>
</evidence>
<comment type="subcellular location">
    <subcellularLocation>
        <location evidence="1">Membrane</location>
        <topology evidence="1">Multi-pass membrane protein</topology>
    </subcellularLocation>
</comment>
<dbReference type="AlphaFoldDB" id="A0A1M6QUW3"/>
<keyword evidence="4 6" id="KW-1133">Transmembrane helix</keyword>
<dbReference type="PANTHER" id="PTHR22911:SF6">
    <property type="entry name" value="SOLUTE CARRIER FAMILY 35 MEMBER G1"/>
    <property type="match status" value="1"/>
</dbReference>
<dbReference type="SUPFAM" id="SSF103481">
    <property type="entry name" value="Multidrug resistance efflux transporter EmrE"/>
    <property type="match status" value="2"/>
</dbReference>
<protein>
    <submittedName>
        <fullName evidence="9">Permease of the drug/metabolite transporter (DMT) superfamily</fullName>
    </submittedName>
</protein>
<evidence type="ECO:0000256" key="5">
    <source>
        <dbReference type="ARBA" id="ARBA00023136"/>
    </source>
</evidence>
<reference evidence="9 10" key="1">
    <citation type="submission" date="2016-11" db="EMBL/GenBank/DDBJ databases">
        <authorList>
            <person name="Jaros S."/>
            <person name="Januszkiewicz K."/>
            <person name="Wedrychowicz H."/>
        </authorList>
    </citation>
    <scope>NUCLEOTIDE SEQUENCE [LARGE SCALE GENOMIC DNA]</scope>
    <source>
        <strain evidence="9 10">DSM 14501</strain>
    </source>
</reference>
<sequence length="286" mass="31839">MNKKKGILLLLTSSFCFAVMAASVKSVPHIPLYEKVFFRNLLGIFIMGGFIIKNKKSFKSSNAKLLAMRCIFGVLGVMAYFYSISKLALSDAVLLNKMSPFFVVIFSVLFLKEKINKFQVYAIIIALIGAGFVIKPQFNYTVIPAIIGLLSAILAASSYTIIRHLRLYDSPEVIVFYFSLFSSISMIPFMIAGNFTIPTYKDLLILLLISLSATCAQTFMTNAYRYAPASQLAIYGYANIIFSTIFGIILWSEFPDLLSITGGLLIILGGFINYISTNSKHFKTKK</sequence>
<dbReference type="GO" id="GO:0016020">
    <property type="term" value="C:membrane"/>
    <property type="evidence" value="ECO:0007669"/>
    <property type="project" value="UniProtKB-SubCell"/>
</dbReference>
<comment type="similarity">
    <text evidence="2">Belongs to the EamA transporter family.</text>
</comment>
<dbReference type="STRING" id="1121266.SAMN02745883_01621"/>
<accession>A0A1M6QUW3</accession>
<keyword evidence="7" id="KW-0732">Signal</keyword>
<feature type="transmembrane region" description="Helical" evidence="6">
    <location>
        <begin position="174"/>
        <end position="197"/>
    </location>
</feature>
<dbReference type="EMBL" id="FRAJ01000012">
    <property type="protein sequence ID" value="SHK24024.1"/>
    <property type="molecule type" value="Genomic_DNA"/>
</dbReference>
<keyword evidence="3 6" id="KW-0812">Transmembrane</keyword>
<dbReference type="Pfam" id="PF00892">
    <property type="entry name" value="EamA"/>
    <property type="match status" value="2"/>
</dbReference>
<dbReference type="InterPro" id="IPR037185">
    <property type="entry name" value="EmrE-like"/>
</dbReference>
<evidence type="ECO:0000256" key="4">
    <source>
        <dbReference type="ARBA" id="ARBA00022989"/>
    </source>
</evidence>
<organism evidence="9 10">
    <name type="scientific">Caminicella sporogenes DSM 14501</name>
    <dbReference type="NCBI Taxonomy" id="1121266"/>
    <lineage>
        <taxon>Bacteria</taxon>
        <taxon>Bacillati</taxon>
        <taxon>Bacillota</taxon>
        <taxon>Clostridia</taxon>
        <taxon>Peptostreptococcales</taxon>
        <taxon>Caminicellaceae</taxon>
        <taxon>Caminicella</taxon>
    </lineage>
</organism>
<evidence type="ECO:0000256" key="1">
    <source>
        <dbReference type="ARBA" id="ARBA00004141"/>
    </source>
</evidence>
<feature type="domain" description="EamA" evidence="8">
    <location>
        <begin position="5"/>
        <end position="133"/>
    </location>
</feature>
<evidence type="ECO:0000256" key="7">
    <source>
        <dbReference type="SAM" id="SignalP"/>
    </source>
</evidence>
<gene>
    <name evidence="9" type="ORF">SAMN02745883_01621</name>
</gene>
<feature type="domain" description="EamA" evidence="8">
    <location>
        <begin position="145"/>
        <end position="273"/>
    </location>
</feature>
<dbReference type="PANTHER" id="PTHR22911">
    <property type="entry name" value="ACYL-MALONYL CONDENSING ENZYME-RELATED"/>
    <property type="match status" value="1"/>
</dbReference>
<proteinExistence type="inferred from homology"/>
<dbReference type="Proteomes" id="UP000184082">
    <property type="component" value="Unassembled WGS sequence"/>
</dbReference>
<evidence type="ECO:0000259" key="8">
    <source>
        <dbReference type="Pfam" id="PF00892"/>
    </source>
</evidence>
<keyword evidence="10" id="KW-1185">Reference proteome</keyword>
<feature type="transmembrane region" description="Helical" evidence="6">
    <location>
        <begin position="94"/>
        <end position="111"/>
    </location>
</feature>
<feature type="signal peptide" evidence="7">
    <location>
        <begin position="1"/>
        <end position="21"/>
    </location>
</feature>
<feature type="transmembrane region" description="Helical" evidence="6">
    <location>
        <begin position="203"/>
        <end position="220"/>
    </location>
</feature>
<feature type="transmembrane region" description="Helical" evidence="6">
    <location>
        <begin position="118"/>
        <end position="134"/>
    </location>
</feature>
<feature type="transmembrane region" description="Helical" evidence="6">
    <location>
        <begin position="65"/>
        <end position="82"/>
    </location>
</feature>
<feature type="transmembrane region" description="Helical" evidence="6">
    <location>
        <begin position="257"/>
        <end position="276"/>
    </location>
</feature>
<dbReference type="InterPro" id="IPR000620">
    <property type="entry name" value="EamA_dom"/>
</dbReference>
<dbReference type="RefSeq" id="WP_072967403.1">
    <property type="nucleotide sequence ID" value="NZ_FRAJ01000012.1"/>
</dbReference>